<feature type="domain" description="Bacterial type II secretion system protein E" evidence="4">
    <location>
        <begin position="203"/>
        <end position="217"/>
    </location>
</feature>
<comment type="similarity">
    <text evidence="1">Belongs to the GSP E family.</text>
</comment>
<dbReference type="PANTHER" id="PTHR30258:SF2">
    <property type="entry name" value="COMG OPERON PROTEIN 1"/>
    <property type="match status" value="1"/>
</dbReference>
<evidence type="ECO:0000256" key="2">
    <source>
        <dbReference type="ARBA" id="ARBA00022741"/>
    </source>
</evidence>
<dbReference type="GO" id="GO:0016887">
    <property type="term" value="F:ATP hydrolysis activity"/>
    <property type="evidence" value="ECO:0007669"/>
    <property type="project" value="TreeGrafter"/>
</dbReference>
<dbReference type="Gene3D" id="3.30.450.90">
    <property type="match status" value="1"/>
</dbReference>
<dbReference type="PROSITE" id="PS00662">
    <property type="entry name" value="T2SP_E"/>
    <property type="match status" value="1"/>
</dbReference>
<evidence type="ECO:0000259" key="4">
    <source>
        <dbReference type="PROSITE" id="PS00662"/>
    </source>
</evidence>
<keyword evidence="2" id="KW-0547">Nucleotide-binding</keyword>
<dbReference type="AlphaFoldDB" id="A0A926NCS5"/>
<accession>A0A926NCS5</accession>
<evidence type="ECO:0000313" key="5">
    <source>
        <dbReference type="EMBL" id="MBD1371214.1"/>
    </source>
</evidence>
<dbReference type="InterPro" id="IPR027417">
    <property type="entry name" value="P-loop_NTPase"/>
</dbReference>
<dbReference type="Gene3D" id="3.40.50.300">
    <property type="entry name" value="P-loop containing nucleotide triphosphate hydrolases"/>
    <property type="match status" value="1"/>
</dbReference>
<protein>
    <submittedName>
        <fullName evidence="5">Type II/IV secretion system protein</fullName>
    </submittedName>
</protein>
<proteinExistence type="inferred from homology"/>
<dbReference type="Proteomes" id="UP000661691">
    <property type="component" value="Unassembled WGS sequence"/>
</dbReference>
<keyword evidence="3" id="KW-0067">ATP-binding</keyword>
<sequence>MNPKDFVNRLFQEAVRLRASDIHIEHQIKQLRIRMRIDGLLMETEDVKLELGAGIVSRLKVMSQLDIGEKRKPQDGAMTVRTGNHQLDVRISTLPTFHGEKVVLRILDRHATLFTFAELGFTTDQQSTIHRFMARKSGLLIVTGPTGSGKTSTLYSLLQTINHVEKNIVTLEDPIERQLDGINQVQIQLKGGFTFAEGLRAILRQDPDVMMVGEIRDLETATIAIRAALTGHLVLSTLHTVDGVSAIMRLLDIGIEPYRVAAALNGVIAQRLVRLKCEPCTGIGCPRCKLSGAYGRTGIFEVISAEDETFQRMIIEKKARTEWRSYLEKRGLVSLKQALLVLYQKEKISKGEMIQVMNDVDTSEMEHGALRSF</sequence>
<reference evidence="5" key="1">
    <citation type="submission" date="2020-09" db="EMBL/GenBank/DDBJ databases">
        <title>A novel bacterium of genus Hazenella, isolated from South China Sea.</title>
        <authorList>
            <person name="Huang H."/>
            <person name="Mo K."/>
            <person name="Hu Y."/>
        </authorList>
    </citation>
    <scope>NUCLEOTIDE SEQUENCE</scope>
    <source>
        <strain evidence="5">IB182357</strain>
    </source>
</reference>
<name>A0A926NCS5_9BACL</name>
<dbReference type="CDD" id="cd01129">
    <property type="entry name" value="PulE-GspE-like"/>
    <property type="match status" value="1"/>
</dbReference>
<dbReference type="RefSeq" id="WP_191141413.1">
    <property type="nucleotide sequence ID" value="NZ_JACXAH010000002.1"/>
</dbReference>
<evidence type="ECO:0000256" key="3">
    <source>
        <dbReference type="ARBA" id="ARBA00022840"/>
    </source>
</evidence>
<dbReference type="GO" id="GO:0005886">
    <property type="term" value="C:plasma membrane"/>
    <property type="evidence" value="ECO:0007669"/>
    <property type="project" value="TreeGrafter"/>
</dbReference>
<dbReference type="GO" id="GO:0005524">
    <property type="term" value="F:ATP binding"/>
    <property type="evidence" value="ECO:0007669"/>
    <property type="project" value="UniProtKB-KW"/>
</dbReference>
<dbReference type="Pfam" id="PF00437">
    <property type="entry name" value="T2SSE"/>
    <property type="match status" value="1"/>
</dbReference>
<dbReference type="PANTHER" id="PTHR30258">
    <property type="entry name" value="TYPE II SECRETION SYSTEM PROTEIN GSPE-RELATED"/>
    <property type="match status" value="1"/>
</dbReference>
<comment type="caution">
    <text evidence="5">The sequence shown here is derived from an EMBL/GenBank/DDBJ whole genome shotgun (WGS) entry which is preliminary data.</text>
</comment>
<gene>
    <name evidence="5" type="ORF">IC620_02430</name>
</gene>
<dbReference type="SUPFAM" id="SSF52540">
    <property type="entry name" value="P-loop containing nucleoside triphosphate hydrolases"/>
    <property type="match status" value="1"/>
</dbReference>
<dbReference type="InterPro" id="IPR001482">
    <property type="entry name" value="T2SS/T4SS_dom"/>
</dbReference>
<organism evidence="5 6">
    <name type="scientific">Polycladospora coralii</name>
    <dbReference type="NCBI Taxonomy" id="2771432"/>
    <lineage>
        <taxon>Bacteria</taxon>
        <taxon>Bacillati</taxon>
        <taxon>Bacillota</taxon>
        <taxon>Bacilli</taxon>
        <taxon>Bacillales</taxon>
        <taxon>Thermoactinomycetaceae</taxon>
        <taxon>Polycladospora</taxon>
    </lineage>
</organism>
<evidence type="ECO:0000256" key="1">
    <source>
        <dbReference type="ARBA" id="ARBA00006611"/>
    </source>
</evidence>
<dbReference type="EMBL" id="JACXAH010000002">
    <property type="protein sequence ID" value="MBD1371214.1"/>
    <property type="molecule type" value="Genomic_DNA"/>
</dbReference>
<evidence type="ECO:0000313" key="6">
    <source>
        <dbReference type="Proteomes" id="UP000661691"/>
    </source>
</evidence>
<keyword evidence="6" id="KW-1185">Reference proteome</keyword>